<name>G2Y5B7_BOTF4</name>
<evidence type="ECO:0000256" key="1">
    <source>
        <dbReference type="SAM" id="Phobius"/>
    </source>
</evidence>
<reference evidence="3" key="1">
    <citation type="journal article" date="2011" name="PLoS Genet.">
        <title>Genomic analysis of the necrotrophic fungal pathogens Sclerotinia sclerotiorum and Botrytis cinerea.</title>
        <authorList>
            <person name="Amselem J."/>
            <person name="Cuomo C.A."/>
            <person name="van Kan J.A."/>
            <person name="Viaud M."/>
            <person name="Benito E.P."/>
            <person name="Couloux A."/>
            <person name="Coutinho P.M."/>
            <person name="de Vries R.P."/>
            <person name="Dyer P.S."/>
            <person name="Fillinger S."/>
            <person name="Fournier E."/>
            <person name="Gout L."/>
            <person name="Hahn M."/>
            <person name="Kohn L."/>
            <person name="Lapalu N."/>
            <person name="Plummer K.M."/>
            <person name="Pradier J.M."/>
            <person name="Quevillon E."/>
            <person name="Sharon A."/>
            <person name="Simon A."/>
            <person name="ten Have A."/>
            <person name="Tudzynski B."/>
            <person name="Tudzynski P."/>
            <person name="Wincker P."/>
            <person name="Andrew M."/>
            <person name="Anthouard V."/>
            <person name="Beever R.E."/>
            <person name="Beffa R."/>
            <person name="Benoit I."/>
            <person name="Bouzid O."/>
            <person name="Brault B."/>
            <person name="Chen Z."/>
            <person name="Choquer M."/>
            <person name="Collemare J."/>
            <person name="Cotton P."/>
            <person name="Danchin E.G."/>
            <person name="Da Silva C."/>
            <person name="Gautier A."/>
            <person name="Giraud C."/>
            <person name="Giraud T."/>
            <person name="Gonzalez C."/>
            <person name="Grossetete S."/>
            <person name="Guldener U."/>
            <person name="Henrissat B."/>
            <person name="Howlett B.J."/>
            <person name="Kodira C."/>
            <person name="Kretschmer M."/>
            <person name="Lappartient A."/>
            <person name="Leroch M."/>
            <person name="Levis C."/>
            <person name="Mauceli E."/>
            <person name="Neuveglise C."/>
            <person name="Oeser B."/>
            <person name="Pearson M."/>
            <person name="Poulain J."/>
            <person name="Poussereau N."/>
            <person name="Quesneville H."/>
            <person name="Rascle C."/>
            <person name="Schumacher J."/>
            <person name="Segurens B."/>
            <person name="Sexton A."/>
            <person name="Silva E."/>
            <person name="Sirven C."/>
            <person name="Soanes D.M."/>
            <person name="Talbot N.J."/>
            <person name="Templeton M."/>
            <person name="Yandava C."/>
            <person name="Yarden O."/>
            <person name="Zeng Q."/>
            <person name="Rollins J.A."/>
            <person name="Lebrun M.H."/>
            <person name="Dickman M."/>
        </authorList>
    </citation>
    <scope>NUCLEOTIDE SEQUENCE [LARGE SCALE GENOMIC DNA]</scope>
    <source>
        <strain evidence="3">T4</strain>
    </source>
</reference>
<feature type="transmembrane region" description="Helical" evidence="1">
    <location>
        <begin position="21"/>
        <end position="42"/>
    </location>
</feature>
<dbReference type="EMBL" id="FQ790288">
    <property type="protein sequence ID" value="CCD47857.1"/>
    <property type="molecule type" value="Genomic_DNA"/>
</dbReference>
<organism evidence="2 3">
    <name type="scientific">Botryotinia fuckeliana (strain T4)</name>
    <name type="common">Noble rot fungus</name>
    <name type="synonym">Botrytis cinerea</name>
    <dbReference type="NCBI Taxonomy" id="999810"/>
    <lineage>
        <taxon>Eukaryota</taxon>
        <taxon>Fungi</taxon>
        <taxon>Dikarya</taxon>
        <taxon>Ascomycota</taxon>
        <taxon>Pezizomycotina</taxon>
        <taxon>Leotiomycetes</taxon>
        <taxon>Helotiales</taxon>
        <taxon>Sclerotiniaceae</taxon>
        <taxon>Botrytis</taxon>
    </lineage>
</organism>
<sequence length="55" mass="6454">MESIAIMRSVQPPEYALEILLLLRALIILIFLWTMVVIWSGWYNGRLGYQRITNS</sequence>
<keyword evidence="1" id="KW-0812">Transmembrane</keyword>
<accession>G2Y5B7</accession>
<evidence type="ECO:0000313" key="2">
    <source>
        <dbReference type="EMBL" id="CCD47857.1"/>
    </source>
</evidence>
<keyword evidence="1" id="KW-0472">Membrane</keyword>
<keyword evidence="1" id="KW-1133">Transmembrane helix</keyword>
<dbReference type="HOGENOM" id="CLU_3032079_0_0_1"/>
<evidence type="ECO:0000313" key="3">
    <source>
        <dbReference type="Proteomes" id="UP000008177"/>
    </source>
</evidence>
<dbReference type="Proteomes" id="UP000008177">
    <property type="component" value="Unplaced contigs"/>
</dbReference>
<proteinExistence type="predicted"/>
<dbReference type="AlphaFoldDB" id="G2Y5B7"/>
<dbReference type="InParanoid" id="G2Y5B7"/>
<protein>
    <submittedName>
        <fullName evidence="2">Uncharacterized protein</fullName>
    </submittedName>
</protein>
<gene>
    <name evidence="2" type="ORF">BofuT4_uP113610.1</name>
</gene>